<evidence type="ECO:0000313" key="8">
    <source>
        <dbReference type="RefSeq" id="XP_010244232.1"/>
    </source>
</evidence>
<dbReference type="InterPro" id="IPR033121">
    <property type="entry name" value="PEPTIDASE_A1"/>
</dbReference>
<dbReference type="Pfam" id="PF14541">
    <property type="entry name" value="TAXi_C"/>
    <property type="match status" value="1"/>
</dbReference>
<dbReference type="eggNOG" id="KOG1339">
    <property type="taxonomic scope" value="Eukaryota"/>
</dbReference>
<dbReference type="GeneID" id="104588111"/>
<dbReference type="GO" id="GO:0006508">
    <property type="term" value="P:proteolysis"/>
    <property type="evidence" value="ECO:0007669"/>
    <property type="project" value="UniProtKB-KW"/>
</dbReference>
<keyword evidence="6" id="KW-0325">Glycoprotein</keyword>
<keyword evidence="7" id="KW-1185">Reference proteome</keyword>
<keyword evidence="4" id="KW-0064">Aspartyl protease</keyword>
<dbReference type="Gene3D" id="2.40.70.10">
    <property type="entry name" value="Acid Proteases"/>
    <property type="match status" value="2"/>
</dbReference>
<dbReference type="InterPro" id="IPR032799">
    <property type="entry name" value="TAXi_C"/>
</dbReference>
<dbReference type="InterPro" id="IPR032861">
    <property type="entry name" value="TAXi_N"/>
</dbReference>
<dbReference type="OrthoDB" id="775830at2759"/>
<gene>
    <name evidence="8" type="primary">LOC104588111</name>
</gene>
<dbReference type="PANTHER" id="PTHR47967">
    <property type="entry name" value="OS07G0603500 PROTEIN-RELATED"/>
    <property type="match status" value="1"/>
</dbReference>
<evidence type="ECO:0000256" key="3">
    <source>
        <dbReference type="ARBA" id="ARBA00022729"/>
    </source>
</evidence>
<dbReference type="Pfam" id="PF14543">
    <property type="entry name" value="TAXi_N"/>
    <property type="match status" value="1"/>
</dbReference>
<dbReference type="GO" id="GO:0004190">
    <property type="term" value="F:aspartic-type endopeptidase activity"/>
    <property type="evidence" value="ECO:0000318"/>
    <property type="project" value="GO_Central"/>
</dbReference>
<dbReference type="GO" id="GO:0005576">
    <property type="term" value="C:extracellular region"/>
    <property type="evidence" value="ECO:0000318"/>
    <property type="project" value="GO_Central"/>
</dbReference>
<evidence type="ECO:0000256" key="4">
    <source>
        <dbReference type="ARBA" id="ARBA00022750"/>
    </source>
</evidence>
<dbReference type="AlphaFoldDB" id="A0A1U7ZAK8"/>
<dbReference type="SUPFAM" id="SSF50630">
    <property type="entry name" value="Acid proteases"/>
    <property type="match status" value="1"/>
</dbReference>
<dbReference type="CDD" id="cd05476">
    <property type="entry name" value="pepsin_A_like_plant"/>
    <property type="match status" value="1"/>
</dbReference>
<evidence type="ECO:0000256" key="5">
    <source>
        <dbReference type="ARBA" id="ARBA00022801"/>
    </source>
</evidence>
<reference evidence="8" key="1">
    <citation type="submission" date="2025-08" db="UniProtKB">
        <authorList>
            <consortium name="RefSeq"/>
        </authorList>
    </citation>
    <scope>IDENTIFICATION</scope>
</reference>
<protein>
    <submittedName>
        <fullName evidence="8">Aspartic proteinase CDR1-like</fullName>
    </submittedName>
</protein>
<dbReference type="PROSITE" id="PS51767">
    <property type="entry name" value="PEPTIDASE_A1"/>
    <property type="match status" value="1"/>
</dbReference>
<evidence type="ECO:0000313" key="7">
    <source>
        <dbReference type="Proteomes" id="UP000189703"/>
    </source>
</evidence>
<dbReference type="OMA" id="NIICGPP"/>
<proteinExistence type="inferred from homology"/>
<evidence type="ECO:0000256" key="2">
    <source>
        <dbReference type="ARBA" id="ARBA00022670"/>
    </source>
</evidence>
<evidence type="ECO:0000256" key="6">
    <source>
        <dbReference type="ARBA" id="ARBA00023180"/>
    </source>
</evidence>
<dbReference type="InterPro" id="IPR021109">
    <property type="entry name" value="Peptidase_aspartic_dom_sf"/>
</dbReference>
<name>A0A1U7ZAK8_NELNU</name>
<keyword evidence="2" id="KW-0645">Protease</keyword>
<dbReference type="InterPro" id="IPR034161">
    <property type="entry name" value="Pepsin-like_plant"/>
</dbReference>
<accession>A0A1U7ZAK8</accession>
<comment type="similarity">
    <text evidence="1">Belongs to the peptidase A1 family.</text>
</comment>
<dbReference type="KEGG" id="nnu:104588111"/>
<keyword evidence="5" id="KW-0378">Hydrolase</keyword>
<keyword evidence="3" id="KW-0732">Signal</keyword>
<dbReference type="FunFam" id="2.40.70.10:FF:000016">
    <property type="entry name" value="Probable aspartic protease At2g35615"/>
    <property type="match status" value="1"/>
</dbReference>
<sequence>MATFFSVPVRVVSLLLIFLHVEASNNSGFNVQLIHRDSPASPFYNHPQSPSQCLNYKLSINHSSAPLVNKTIRSMVIPNKFEYLLKLSIGTPPVEFFAVADTGSDLTWIQCKPCKSCFKQIAPIYDPNKSSSYRDLSCQSEACQAVDPSFCDADRRCQYSYIYEDGSFSNGVLALETLTLQSSGAQNISIPKFVIGCGHNNSGFDGHDTGLVGLGLGTGPYSFISQLNPLIEGKFSYCLVPVQEGKLSSFMKFGSDAIVKYSNTVSTPLMSPAMSYYVQLNGISVQNQMLKVVTNGVDPTAGNIVIDTGTTYTFINRQTYQQLVAVLTKVIGLPVVQDPSGESELCYKTETLDGLPAITFHFLNADLVLPPLNTFAKRQGGPVCLTILPDDEEQIFGCLAQQNFNIAYDLEEKMVFFAPSTCGAPRVLFAFSFYLVLALVLFLMYNN</sequence>
<dbReference type="RefSeq" id="XP_010244232.1">
    <property type="nucleotide sequence ID" value="XM_010245930.1"/>
</dbReference>
<dbReference type="InterPro" id="IPR051708">
    <property type="entry name" value="Plant_Aspart_Prot_A1"/>
</dbReference>
<dbReference type="Proteomes" id="UP000189703">
    <property type="component" value="Unplaced"/>
</dbReference>
<organism evidence="7 8">
    <name type="scientific">Nelumbo nucifera</name>
    <name type="common">Sacred lotus</name>
    <dbReference type="NCBI Taxonomy" id="4432"/>
    <lineage>
        <taxon>Eukaryota</taxon>
        <taxon>Viridiplantae</taxon>
        <taxon>Streptophyta</taxon>
        <taxon>Embryophyta</taxon>
        <taxon>Tracheophyta</taxon>
        <taxon>Spermatophyta</taxon>
        <taxon>Magnoliopsida</taxon>
        <taxon>Proteales</taxon>
        <taxon>Nelumbonaceae</taxon>
        <taxon>Nelumbo</taxon>
    </lineage>
</organism>
<dbReference type="PANTHER" id="PTHR47967:SF128">
    <property type="entry name" value="ASPARTIC PROTEINASE CDR1-LIKE"/>
    <property type="match status" value="1"/>
</dbReference>
<evidence type="ECO:0000256" key="1">
    <source>
        <dbReference type="ARBA" id="ARBA00007447"/>
    </source>
</evidence>